<evidence type="ECO:0000313" key="1">
    <source>
        <dbReference type="EMBL" id="KAK2818707.1"/>
    </source>
</evidence>
<sequence length="211" mass="23762">MCHLSQKYLQSFGSNLSIEEEFSAQAPAVVIHDTVPVSEGTQIRDKQEDQQQPQLHCAENDYWVHKKTAPVRKTVTVHYCQLFFGVAAASSHSSHNTMGNNSTACQVTNYSKRNVRVFVTEKALEIDAILTSESKGDEHGSSVLSTDKKFSFWKDADCIRVLASQTQEVKWEPQHFVSIFVEDEDDENICTKQIVHNMVPNAPVTVLLYDV</sequence>
<keyword evidence="2" id="KW-1185">Reference proteome</keyword>
<evidence type="ECO:0000313" key="2">
    <source>
        <dbReference type="Proteomes" id="UP001187415"/>
    </source>
</evidence>
<comment type="caution">
    <text evidence="1">The sequence shown here is derived from an EMBL/GenBank/DDBJ whole genome shotgun (WGS) entry which is preliminary data.</text>
</comment>
<reference evidence="1" key="1">
    <citation type="submission" date="2023-07" db="EMBL/GenBank/DDBJ databases">
        <title>Chromosome-level Genome Assembly of Striped Snakehead (Channa striata).</title>
        <authorList>
            <person name="Liu H."/>
        </authorList>
    </citation>
    <scope>NUCLEOTIDE SEQUENCE</scope>
    <source>
        <strain evidence="1">Gz</strain>
        <tissue evidence="1">Muscle</tissue>
    </source>
</reference>
<proteinExistence type="predicted"/>
<accession>A0AA88IRZ5</accession>
<gene>
    <name evidence="1" type="ORF">Q5P01_024268</name>
</gene>
<name>A0AA88IRZ5_CHASR</name>
<dbReference type="EMBL" id="JAUPFM010000020">
    <property type="protein sequence ID" value="KAK2818707.1"/>
    <property type="molecule type" value="Genomic_DNA"/>
</dbReference>
<protein>
    <submittedName>
        <fullName evidence="1">Uncharacterized protein</fullName>
    </submittedName>
</protein>
<organism evidence="1 2">
    <name type="scientific">Channa striata</name>
    <name type="common">Snakehead murrel</name>
    <name type="synonym">Ophicephalus striatus</name>
    <dbReference type="NCBI Taxonomy" id="64152"/>
    <lineage>
        <taxon>Eukaryota</taxon>
        <taxon>Metazoa</taxon>
        <taxon>Chordata</taxon>
        <taxon>Craniata</taxon>
        <taxon>Vertebrata</taxon>
        <taxon>Euteleostomi</taxon>
        <taxon>Actinopterygii</taxon>
        <taxon>Neopterygii</taxon>
        <taxon>Teleostei</taxon>
        <taxon>Neoteleostei</taxon>
        <taxon>Acanthomorphata</taxon>
        <taxon>Anabantaria</taxon>
        <taxon>Anabantiformes</taxon>
        <taxon>Channoidei</taxon>
        <taxon>Channidae</taxon>
        <taxon>Channa</taxon>
    </lineage>
</organism>
<dbReference type="AlphaFoldDB" id="A0AA88IRZ5"/>
<dbReference type="Proteomes" id="UP001187415">
    <property type="component" value="Unassembled WGS sequence"/>
</dbReference>